<evidence type="ECO:0000259" key="3">
    <source>
        <dbReference type="Pfam" id="PF00501"/>
    </source>
</evidence>
<dbReference type="OrthoDB" id="9803968at2"/>
<evidence type="ECO:0000256" key="2">
    <source>
        <dbReference type="ARBA" id="ARBA00022598"/>
    </source>
</evidence>
<evidence type="ECO:0000313" key="5">
    <source>
        <dbReference type="EMBL" id="SFV21800.1"/>
    </source>
</evidence>
<name>A0A1I7MIS9_9MICC</name>
<dbReference type="STRING" id="574650.SAMN04487966_10348"/>
<keyword evidence="6" id="KW-1185">Reference proteome</keyword>
<dbReference type="Pfam" id="PF00501">
    <property type="entry name" value="AMP-binding"/>
    <property type="match status" value="1"/>
</dbReference>
<dbReference type="SUPFAM" id="SSF56801">
    <property type="entry name" value="Acetyl-CoA synthetase-like"/>
    <property type="match status" value="1"/>
</dbReference>
<sequence>MINRGLGDWIHRRRFTSRGRTAVISSSGELTYDQLDERINRLANALAERGVRPGDRVAYLGENHPSFLETLFAAGTLGAVFVPLNTRLAPPEVGFALQDSGAAVLIASAPLEQLAVSGSRGADVGHLLLVQDGTPHPAERREGDLDAEDYEQVLTAGSTQRPEAEVQLEDLALILYTSGTTGNPKGAMLSHGNLTWNSFNVLVDFDITSDEVALMIAPMFHVASLSMGALPVLLKGGTLILEPRFEPGRVLELVERHRVTEMSGVPTTYQMLAEHPAWDDADLSSLRTLTCGGSALPLRILEAYEERGLSIGMGYGMTETSPGATVLPARYSREKQGSAGLQHFHTQVRVVDPMGQVCPAGEVGEIQVQGPNVIRSYWQRPEATEQSFVQEPDGTWLKTGDMGYFDDDGALFISDRLKDMIISGGENIYPAQVEQAIAQLDAVAAVAVIGVPDEKWGEVGRAVVVVREGHELTEEQVLSHLDGTLARYKIPKSVVFVDEMPRTASGKIRKPDLRKAYGG</sequence>
<gene>
    <name evidence="5" type="ORF">SAMN04487966_10348</name>
</gene>
<organism evidence="5 6">
    <name type="scientific">Micrococcus terreus</name>
    <dbReference type="NCBI Taxonomy" id="574650"/>
    <lineage>
        <taxon>Bacteria</taxon>
        <taxon>Bacillati</taxon>
        <taxon>Actinomycetota</taxon>
        <taxon>Actinomycetes</taxon>
        <taxon>Micrococcales</taxon>
        <taxon>Micrococcaceae</taxon>
        <taxon>Micrococcus</taxon>
    </lineage>
</organism>
<proteinExistence type="inferred from homology"/>
<keyword evidence="2" id="KW-0436">Ligase</keyword>
<dbReference type="AlphaFoldDB" id="A0A1I7MIS9"/>
<protein>
    <submittedName>
        <fullName evidence="5">Fatty-acyl-CoA synthase</fullName>
    </submittedName>
</protein>
<dbReference type="PRINTS" id="PR00154">
    <property type="entry name" value="AMPBINDING"/>
</dbReference>
<dbReference type="InterPro" id="IPR045851">
    <property type="entry name" value="AMP-bd_C_sf"/>
</dbReference>
<comment type="similarity">
    <text evidence="1">Belongs to the ATP-dependent AMP-binding enzyme family.</text>
</comment>
<dbReference type="InterPro" id="IPR020845">
    <property type="entry name" value="AMP-binding_CS"/>
</dbReference>
<dbReference type="RefSeq" id="WP_091695533.1">
    <property type="nucleotide sequence ID" value="NZ_FPCG01000003.1"/>
</dbReference>
<dbReference type="FunFam" id="3.30.300.30:FF:000008">
    <property type="entry name" value="2,3-dihydroxybenzoate-AMP ligase"/>
    <property type="match status" value="1"/>
</dbReference>
<evidence type="ECO:0000313" key="6">
    <source>
        <dbReference type="Proteomes" id="UP000198881"/>
    </source>
</evidence>
<dbReference type="InterPro" id="IPR025110">
    <property type="entry name" value="AMP-bd_C"/>
</dbReference>
<dbReference type="InterPro" id="IPR042099">
    <property type="entry name" value="ANL_N_sf"/>
</dbReference>
<reference evidence="5 6" key="1">
    <citation type="submission" date="2016-10" db="EMBL/GenBank/DDBJ databases">
        <authorList>
            <person name="de Groot N.N."/>
        </authorList>
    </citation>
    <scope>NUCLEOTIDE SEQUENCE [LARGE SCALE GENOMIC DNA]</scope>
    <source>
        <strain evidence="5 6">CGMCC 1.7054</strain>
    </source>
</reference>
<dbReference type="Gene3D" id="3.30.300.30">
    <property type="match status" value="1"/>
</dbReference>
<dbReference type="PANTHER" id="PTHR43201:SF5">
    <property type="entry name" value="MEDIUM-CHAIN ACYL-COA LIGASE ACSF2, MITOCHONDRIAL"/>
    <property type="match status" value="1"/>
</dbReference>
<dbReference type="Pfam" id="PF13193">
    <property type="entry name" value="AMP-binding_C"/>
    <property type="match status" value="1"/>
</dbReference>
<feature type="domain" description="AMP-binding enzyme C-terminal" evidence="4">
    <location>
        <begin position="432"/>
        <end position="507"/>
    </location>
</feature>
<dbReference type="InterPro" id="IPR020459">
    <property type="entry name" value="AMP-binding"/>
</dbReference>
<dbReference type="InterPro" id="IPR000873">
    <property type="entry name" value="AMP-dep_synth/lig_dom"/>
</dbReference>
<accession>A0A1I7MIS9</accession>
<dbReference type="NCBIfam" id="NF004837">
    <property type="entry name" value="PRK06187.1"/>
    <property type="match status" value="1"/>
</dbReference>
<evidence type="ECO:0000259" key="4">
    <source>
        <dbReference type="Pfam" id="PF13193"/>
    </source>
</evidence>
<dbReference type="GO" id="GO:0031956">
    <property type="term" value="F:medium-chain fatty acid-CoA ligase activity"/>
    <property type="evidence" value="ECO:0007669"/>
    <property type="project" value="TreeGrafter"/>
</dbReference>
<dbReference type="Proteomes" id="UP000198881">
    <property type="component" value="Unassembled WGS sequence"/>
</dbReference>
<dbReference type="PANTHER" id="PTHR43201">
    <property type="entry name" value="ACYL-COA SYNTHETASE"/>
    <property type="match status" value="1"/>
</dbReference>
<dbReference type="CDD" id="cd17631">
    <property type="entry name" value="FACL_FadD13-like"/>
    <property type="match status" value="1"/>
</dbReference>
<dbReference type="PROSITE" id="PS00455">
    <property type="entry name" value="AMP_BINDING"/>
    <property type="match status" value="1"/>
</dbReference>
<dbReference type="EMBL" id="FPCG01000003">
    <property type="protein sequence ID" value="SFV21800.1"/>
    <property type="molecule type" value="Genomic_DNA"/>
</dbReference>
<evidence type="ECO:0000256" key="1">
    <source>
        <dbReference type="ARBA" id="ARBA00006432"/>
    </source>
</evidence>
<feature type="domain" description="AMP-dependent synthetase/ligase" evidence="3">
    <location>
        <begin position="18"/>
        <end position="378"/>
    </location>
</feature>
<dbReference type="Gene3D" id="3.40.50.12780">
    <property type="entry name" value="N-terminal domain of ligase-like"/>
    <property type="match status" value="1"/>
</dbReference>
<dbReference type="GO" id="GO:0006631">
    <property type="term" value="P:fatty acid metabolic process"/>
    <property type="evidence" value="ECO:0007669"/>
    <property type="project" value="TreeGrafter"/>
</dbReference>